<keyword evidence="2" id="KW-0472">Membrane</keyword>
<comment type="caution">
    <text evidence="4">The sequence shown here is derived from an EMBL/GenBank/DDBJ whole genome shotgun (WGS) entry which is preliminary data.</text>
</comment>
<dbReference type="RefSeq" id="WP_369691865.1">
    <property type="nucleotide sequence ID" value="NZ_QFQZ01000005.1"/>
</dbReference>
<dbReference type="GO" id="GO:0009279">
    <property type="term" value="C:cell outer membrane"/>
    <property type="evidence" value="ECO:0007669"/>
    <property type="project" value="UniProtKB-SubCell"/>
</dbReference>
<evidence type="ECO:0000256" key="1">
    <source>
        <dbReference type="ARBA" id="ARBA00004442"/>
    </source>
</evidence>
<keyword evidence="3" id="KW-0998">Cell outer membrane</keyword>
<proteinExistence type="predicted"/>
<evidence type="ECO:0000256" key="2">
    <source>
        <dbReference type="ARBA" id="ARBA00023136"/>
    </source>
</evidence>
<name>A0A2W5VFM1_9CAUL</name>
<dbReference type="Gene3D" id="2.40.170.20">
    <property type="entry name" value="TonB-dependent receptor, beta-barrel domain"/>
    <property type="match status" value="1"/>
</dbReference>
<evidence type="ECO:0000313" key="4">
    <source>
        <dbReference type="EMBL" id="PZR36663.1"/>
    </source>
</evidence>
<dbReference type="EMBL" id="QFQZ01000005">
    <property type="protein sequence ID" value="PZR36663.1"/>
    <property type="molecule type" value="Genomic_DNA"/>
</dbReference>
<evidence type="ECO:0000256" key="3">
    <source>
        <dbReference type="ARBA" id="ARBA00023237"/>
    </source>
</evidence>
<comment type="subcellular location">
    <subcellularLocation>
        <location evidence="1">Cell outer membrane</location>
    </subcellularLocation>
</comment>
<dbReference type="AlphaFoldDB" id="A0A2W5VFM1"/>
<dbReference type="InterPro" id="IPR036942">
    <property type="entry name" value="Beta-barrel_TonB_sf"/>
</dbReference>
<dbReference type="SUPFAM" id="SSF56935">
    <property type="entry name" value="Porins"/>
    <property type="match status" value="1"/>
</dbReference>
<evidence type="ECO:0000313" key="5">
    <source>
        <dbReference type="Proteomes" id="UP000249393"/>
    </source>
</evidence>
<organism evidence="4 5">
    <name type="scientific">Caulobacter segnis</name>
    <dbReference type="NCBI Taxonomy" id="88688"/>
    <lineage>
        <taxon>Bacteria</taxon>
        <taxon>Pseudomonadati</taxon>
        <taxon>Pseudomonadota</taxon>
        <taxon>Alphaproteobacteria</taxon>
        <taxon>Caulobacterales</taxon>
        <taxon>Caulobacteraceae</taxon>
        <taxon>Caulobacter</taxon>
    </lineage>
</organism>
<sequence length="68" mass="7627">MTTVDVNGIYAFRQSGALHGLEFSLGVRNLFNAPPDTINTTQPYDVSYDSVNYSPMGRMISVAVRKRW</sequence>
<dbReference type="Proteomes" id="UP000249393">
    <property type="component" value="Unassembled WGS sequence"/>
</dbReference>
<reference evidence="4 5" key="1">
    <citation type="submission" date="2017-08" db="EMBL/GenBank/DDBJ databases">
        <title>Infants hospitalized years apart are colonized by the same room-sourced microbial strains.</title>
        <authorList>
            <person name="Brooks B."/>
            <person name="Olm M.R."/>
            <person name="Firek B.A."/>
            <person name="Baker R."/>
            <person name="Thomas B.C."/>
            <person name="Morowitz M.J."/>
            <person name="Banfield J.F."/>
        </authorList>
    </citation>
    <scope>NUCLEOTIDE SEQUENCE [LARGE SCALE GENOMIC DNA]</scope>
    <source>
        <strain evidence="4">S2_003_000_R2_4</strain>
    </source>
</reference>
<protein>
    <submittedName>
        <fullName evidence="4">Uncharacterized protein</fullName>
    </submittedName>
</protein>
<accession>A0A2W5VFM1</accession>
<gene>
    <name evidence="4" type="ORF">DI526_02885</name>
</gene>